<feature type="domain" description="Type II secretion system protein GspF" evidence="7">
    <location>
        <begin position="223"/>
        <end position="342"/>
    </location>
</feature>
<keyword evidence="3 6" id="KW-0812">Transmembrane</keyword>
<keyword evidence="5 6" id="KW-0472">Membrane</keyword>
<evidence type="ECO:0000259" key="7">
    <source>
        <dbReference type="Pfam" id="PF00482"/>
    </source>
</evidence>
<evidence type="ECO:0000256" key="6">
    <source>
        <dbReference type="SAM" id="Phobius"/>
    </source>
</evidence>
<comment type="subcellular location">
    <subcellularLocation>
        <location evidence="1">Cell membrane</location>
        <topology evidence="1">Multi-pass membrane protein</topology>
    </subcellularLocation>
</comment>
<dbReference type="RefSeq" id="WP_343904336.1">
    <property type="nucleotide sequence ID" value="NZ_BAAAIS010000002.1"/>
</dbReference>
<keyword evidence="2" id="KW-1003">Cell membrane</keyword>
<dbReference type="PANTHER" id="PTHR35007:SF4">
    <property type="entry name" value="CONSERVED TRANSMEMBRANE PROTEIN-RELATED"/>
    <property type="match status" value="1"/>
</dbReference>
<organism evidence="8 9">
    <name type="scientific">Brachybacterium rhamnosum</name>
    <dbReference type="NCBI Taxonomy" id="173361"/>
    <lineage>
        <taxon>Bacteria</taxon>
        <taxon>Bacillati</taxon>
        <taxon>Actinomycetota</taxon>
        <taxon>Actinomycetes</taxon>
        <taxon>Micrococcales</taxon>
        <taxon>Dermabacteraceae</taxon>
        <taxon>Brachybacterium</taxon>
    </lineage>
</organism>
<dbReference type="EMBL" id="JBHUFL010000002">
    <property type="protein sequence ID" value="MFD1835163.1"/>
    <property type="molecule type" value="Genomic_DNA"/>
</dbReference>
<feature type="transmembrane region" description="Helical" evidence="6">
    <location>
        <begin position="152"/>
        <end position="170"/>
    </location>
</feature>
<dbReference type="PANTHER" id="PTHR35007">
    <property type="entry name" value="INTEGRAL MEMBRANE PROTEIN-RELATED"/>
    <property type="match status" value="1"/>
</dbReference>
<feature type="domain" description="Type II secretion system protein GspF" evidence="7">
    <location>
        <begin position="49"/>
        <end position="166"/>
    </location>
</feature>
<feature type="transmembrane region" description="Helical" evidence="6">
    <location>
        <begin position="182"/>
        <end position="202"/>
    </location>
</feature>
<name>A0ABW4PXK1_9MICO</name>
<evidence type="ECO:0000256" key="4">
    <source>
        <dbReference type="ARBA" id="ARBA00022989"/>
    </source>
</evidence>
<comment type="caution">
    <text evidence="8">The sequence shown here is derived from an EMBL/GenBank/DDBJ whole genome shotgun (WGS) entry which is preliminary data.</text>
</comment>
<evidence type="ECO:0000256" key="2">
    <source>
        <dbReference type="ARBA" id="ARBA00022475"/>
    </source>
</evidence>
<protein>
    <submittedName>
        <fullName evidence="8">Type II secretion system F family protein</fullName>
    </submittedName>
</protein>
<evidence type="ECO:0000256" key="5">
    <source>
        <dbReference type="ARBA" id="ARBA00023136"/>
    </source>
</evidence>
<dbReference type="InterPro" id="IPR018076">
    <property type="entry name" value="T2SS_GspF_dom"/>
</dbReference>
<evidence type="ECO:0000256" key="3">
    <source>
        <dbReference type="ARBA" id="ARBA00022692"/>
    </source>
</evidence>
<evidence type="ECO:0000313" key="9">
    <source>
        <dbReference type="Proteomes" id="UP001597280"/>
    </source>
</evidence>
<accession>A0ABW4PXK1</accession>
<proteinExistence type="predicted"/>
<dbReference type="Pfam" id="PF00482">
    <property type="entry name" value="T2SSF"/>
    <property type="match status" value="2"/>
</dbReference>
<keyword evidence="4 6" id="KW-1133">Transmembrane helix</keyword>
<reference evidence="9" key="1">
    <citation type="journal article" date="2019" name="Int. J. Syst. Evol. Microbiol.">
        <title>The Global Catalogue of Microorganisms (GCM) 10K type strain sequencing project: providing services to taxonomists for standard genome sequencing and annotation.</title>
        <authorList>
            <consortium name="The Broad Institute Genomics Platform"/>
            <consortium name="The Broad Institute Genome Sequencing Center for Infectious Disease"/>
            <person name="Wu L."/>
            <person name="Ma J."/>
        </authorList>
    </citation>
    <scope>NUCLEOTIDE SEQUENCE [LARGE SCALE GENOMIC DNA]</scope>
    <source>
        <strain evidence="9">JCM 11650</strain>
    </source>
</reference>
<evidence type="ECO:0000256" key="1">
    <source>
        <dbReference type="ARBA" id="ARBA00004651"/>
    </source>
</evidence>
<sequence length="363" mass="36452">MIVVGLMIAAMALLAWLLPAPSSVVREVAAPATPRPTRAGTLDLARLVERLATVLATGASLRGAWAAVARSLPPGDLADLARAAAAGADPRRSAPGALRGSAPVASLGAALAVCERTGAPTAAVLRSLAEALRDLHDAASSRRTAFAGPRSTARILLVLPLAGLGLGMLLGGDPLRLLATTAAGRVLLVLGVLLTAAGWWWMRRLLQRADPARSTGVDPSVLLELVAGALGAGLPLAQSCAAVAEALTESPERQALSRLATALRAGIPVDLAARALPPALAPLGESAALAEASGADLAPVLRSAARDARRGQARAAEERAARLGVTLVVPTGVTLLPAFVVLGIVPTVMSLLGGTVGLSGEAL</sequence>
<dbReference type="Proteomes" id="UP001597280">
    <property type="component" value="Unassembled WGS sequence"/>
</dbReference>
<keyword evidence="9" id="KW-1185">Reference proteome</keyword>
<feature type="transmembrane region" description="Helical" evidence="6">
    <location>
        <begin position="323"/>
        <end position="345"/>
    </location>
</feature>
<gene>
    <name evidence="8" type="ORF">ACFSDA_08735</name>
</gene>
<evidence type="ECO:0000313" key="8">
    <source>
        <dbReference type="EMBL" id="MFD1835163.1"/>
    </source>
</evidence>